<protein>
    <submittedName>
        <fullName evidence="3">Phospholipase D/nuclease</fullName>
    </submittedName>
</protein>
<evidence type="ECO:0000259" key="2">
    <source>
        <dbReference type="PROSITE" id="PS50035"/>
    </source>
</evidence>
<accession>A0A9P4U2K5</accession>
<proteinExistence type="predicted"/>
<dbReference type="SUPFAM" id="SSF56024">
    <property type="entry name" value="Phospholipase D/nuclease"/>
    <property type="match status" value="2"/>
</dbReference>
<name>A0A9P4U2K5_9PEZI</name>
<evidence type="ECO:0000313" key="4">
    <source>
        <dbReference type="Proteomes" id="UP000800235"/>
    </source>
</evidence>
<dbReference type="Pfam" id="PF13091">
    <property type="entry name" value="PLDc_2"/>
    <property type="match status" value="1"/>
</dbReference>
<dbReference type="PANTHER" id="PTHR21248">
    <property type="entry name" value="CARDIOLIPIN SYNTHASE"/>
    <property type="match status" value="1"/>
</dbReference>
<evidence type="ECO:0000256" key="1">
    <source>
        <dbReference type="SAM" id="MobiDB-lite"/>
    </source>
</evidence>
<dbReference type="PROSITE" id="PS50035">
    <property type="entry name" value="PLD"/>
    <property type="match status" value="2"/>
</dbReference>
<dbReference type="AlphaFoldDB" id="A0A9P4U2K5"/>
<dbReference type="GO" id="GO:0030572">
    <property type="term" value="F:phosphatidyltransferase activity"/>
    <property type="evidence" value="ECO:0007669"/>
    <property type="project" value="UniProtKB-ARBA"/>
</dbReference>
<dbReference type="Gene3D" id="3.30.870.10">
    <property type="entry name" value="Endonuclease Chain A"/>
    <property type="match status" value="2"/>
</dbReference>
<organism evidence="3 4">
    <name type="scientific">Tothia fuscella</name>
    <dbReference type="NCBI Taxonomy" id="1048955"/>
    <lineage>
        <taxon>Eukaryota</taxon>
        <taxon>Fungi</taxon>
        <taxon>Dikarya</taxon>
        <taxon>Ascomycota</taxon>
        <taxon>Pezizomycotina</taxon>
        <taxon>Dothideomycetes</taxon>
        <taxon>Pleosporomycetidae</taxon>
        <taxon>Venturiales</taxon>
        <taxon>Cylindrosympodiaceae</taxon>
        <taxon>Tothia</taxon>
    </lineage>
</organism>
<keyword evidence="4" id="KW-1185">Reference proteome</keyword>
<sequence length="449" mass="50812">MMKHASQTREDDPNYYSHEPETLKTKSDVRSFIVGNGEDIYSRLQSAIESAESEIILITCFWAHSPSLISLGTSLKLLSDKSIQRGVRVKVFIGFSSLSIFQKIFQTASLQGRSYKPLEWTKKLGLPSPLELPGLDMEIKSIFVRPFSVMHPKFLIIDRKEVWLPSCNVSWESWFEGCIVLSGPVVHQFLQFWHYFWLRTRGEIKAPEESPAGTFSTPERAATPFGAAHCHENLHENYPSVYTVFLPSPHHVNPSFRPWPWIRAHPPPPTPLNCFILDLFSSAVSSIYIQTPNLTTPPVLSAILKALQRGVDVHIVTSERLMILEQLVTAGTTTARCVKKLIKRYKSFTSSMPLPDEEVALQSRIGKLIIEYFTPKEGGARGEPQQSHLKLTIVDQQWTILGSGNMDRASWYTSQELGVAFLSKDLAKDIRNVVDEQLIGRKRFVFGKV</sequence>
<dbReference type="Proteomes" id="UP000800235">
    <property type="component" value="Unassembled WGS sequence"/>
</dbReference>
<comment type="caution">
    <text evidence="3">The sequence shown here is derived from an EMBL/GenBank/DDBJ whole genome shotgun (WGS) entry which is preliminary data.</text>
</comment>
<feature type="region of interest" description="Disordered" evidence="1">
    <location>
        <begin position="1"/>
        <end position="20"/>
    </location>
</feature>
<feature type="domain" description="PLD phosphodiesterase" evidence="2">
    <location>
        <begin position="146"/>
        <end position="173"/>
    </location>
</feature>
<dbReference type="InterPro" id="IPR025202">
    <property type="entry name" value="PLD-like_dom"/>
</dbReference>
<reference evidence="3" key="1">
    <citation type="journal article" date="2020" name="Stud. Mycol.">
        <title>101 Dothideomycetes genomes: a test case for predicting lifestyles and emergence of pathogens.</title>
        <authorList>
            <person name="Haridas S."/>
            <person name="Albert R."/>
            <person name="Binder M."/>
            <person name="Bloem J."/>
            <person name="Labutti K."/>
            <person name="Salamov A."/>
            <person name="Andreopoulos B."/>
            <person name="Baker S."/>
            <person name="Barry K."/>
            <person name="Bills G."/>
            <person name="Bluhm B."/>
            <person name="Cannon C."/>
            <person name="Castanera R."/>
            <person name="Culley D."/>
            <person name="Daum C."/>
            <person name="Ezra D."/>
            <person name="Gonzalez J."/>
            <person name="Henrissat B."/>
            <person name="Kuo A."/>
            <person name="Liang C."/>
            <person name="Lipzen A."/>
            <person name="Lutzoni F."/>
            <person name="Magnuson J."/>
            <person name="Mondo S."/>
            <person name="Nolan M."/>
            <person name="Ohm R."/>
            <person name="Pangilinan J."/>
            <person name="Park H.-J."/>
            <person name="Ramirez L."/>
            <person name="Alfaro M."/>
            <person name="Sun H."/>
            <person name="Tritt A."/>
            <person name="Yoshinaga Y."/>
            <person name="Zwiers L.-H."/>
            <person name="Turgeon B."/>
            <person name="Goodwin S."/>
            <person name="Spatafora J."/>
            <person name="Crous P."/>
            <person name="Grigoriev I."/>
        </authorList>
    </citation>
    <scope>NUCLEOTIDE SEQUENCE</scope>
    <source>
        <strain evidence="3">CBS 130266</strain>
    </source>
</reference>
<feature type="compositionally biased region" description="Basic and acidic residues" evidence="1">
    <location>
        <begin position="7"/>
        <end position="20"/>
    </location>
</feature>
<dbReference type="PANTHER" id="PTHR21248:SF11">
    <property type="entry name" value="PLD PHOSPHODIESTERASE DOMAIN-CONTAINING PROTEIN"/>
    <property type="match status" value="1"/>
</dbReference>
<dbReference type="EMBL" id="MU007012">
    <property type="protein sequence ID" value="KAF2435874.1"/>
    <property type="molecule type" value="Genomic_DNA"/>
</dbReference>
<dbReference type="InterPro" id="IPR001736">
    <property type="entry name" value="PLipase_D/transphosphatidylase"/>
</dbReference>
<evidence type="ECO:0000313" key="3">
    <source>
        <dbReference type="EMBL" id="KAF2435874.1"/>
    </source>
</evidence>
<feature type="domain" description="PLD phosphodiesterase" evidence="2">
    <location>
        <begin position="388"/>
        <end position="410"/>
    </location>
</feature>
<gene>
    <name evidence="3" type="ORF">EJ08DRAFT_667783</name>
</gene>
<dbReference type="CDD" id="cd00138">
    <property type="entry name" value="PLDc_SF"/>
    <property type="match status" value="1"/>
</dbReference>
<dbReference type="GO" id="GO:0032049">
    <property type="term" value="P:cardiolipin biosynthetic process"/>
    <property type="evidence" value="ECO:0007669"/>
    <property type="project" value="UniProtKB-ARBA"/>
</dbReference>
<dbReference type="OrthoDB" id="2958217at2759"/>